<dbReference type="EMBL" id="JAOPHQ010004555">
    <property type="protein sequence ID" value="KAK0139006.1"/>
    <property type="molecule type" value="Genomic_DNA"/>
</dbReference>
<dbReference type="InterPro" id="IPR009060">
    <property type="entry name" value="UBA-like_sf"/>
</dbReference>
<feature type="domain" description="UMA" evidence="3">
    <location>
        <begin position="4"/>
        <end position="54"/>
    </location>
</feature>
<dbReference type="Proteomes" id="UP001174136">
    <property type="component" value="Unassembled WGS sequence"/>
</dbReference>
<dbReference type="InterPro" id="IPR023340">
    <property type="entry name" value="UMA"/>
</dbReference>
<dbReference type="InterPro" id="IPR049467">
    <property type="entry name" value="UBAP-1-like_UBA2"/>
</dbReference>
<feature type="region of interest" description="Disordered" evidence="1">
    <location>
        <begin position="95"/>
        <end position="222"/>
    </location>
</feature>
<dbReference type="PANTHER" id="PTHR15960:SF3">
    <property type="entry name" value="UBIQUITIN-ASSOCIATED PROTEIN 1-LIKE"/>
    <property type="match status" value="1"/>
</dbReference>
<dbReference type="PANTHER" id="PTHR15960">
    <property type="entry name" value="LD44032P"/>
    <property type="match status" value="1"/>
</dbReference>
<evidence type="ECO:0000313" key="5">
    <source>
        <dbReference type="Proteomes" id="UP001174136"/>
    </source>
</evidence>
<dbReference type="GO" id="GO:0043162">
    <property type="term" value="P:ubiquitin-dependent protein catabolic process via the multivesicular body sorting pathway"/>
    <property type="evidence" value="ECO:0007669"/>
    <property type="project" value="InterPro"/>
</dbReference>
<gene>
    <name evidence="4" type="primary">UBAP1L_0</name>
    <name evidence="4" type="ORF">N1851_024426</name>
</gene>
<organism evidence="4 5">
    <name type="scientific">Merluccius polli</name>
    <name type="common">Benguela hake</name>
    <name type="synonym">Merluccius cadenati</name>
    <dbReference type="NCBI Taxonomy" id="89951"/>
    <lineage>
        <taxon>Eukaryota</taxon>
        <taxon>Metazoa</taxon>
        <taxon>Chordata</taxon>
        <taxon>Craniata</taxon>
        <taxon>Vertebrata</taxon>
        <taxon>Euteleostomi</taxon>
        <taxon>Actinopterygii</taxon>
        <taxon>Neopterygii</taxon>
        <taxon>Teleostei</taxon>
        <taxon>Neoteleostei</taxon>
        <taxon>Acanthomorphata</taxon>
        <taxon>Zeiogadaria</taxon>
        <taxon>Gadariae</taxon>
        <taxon>Gadiformes</taxon>
        <taxon>Gadoidei</taxon>
        <taxon>Merlucciidae</taxon>
        <taxon>Merluccius</taxon>
    </lineage>
</organism>
<dbReference type="PROSITE" id="PS51497">
    <property type="entry name" value="UMA"/>
    <property type="match status" value="1"/>
</dbReference>
<dbReference type="CDD" id="cd14316">
    <property type="entry name" value="UBA2_UBAP1_like"/>
    <property type="match status" value="1"/>
</dbReference>
<evidence type="ECO:0000313" key="4">
    <source>
        <dbReference type="EMBL" id="KAK0139006.1"/>
    </source>
</evidence>
<dbReference type="Gene3D" id="1.20.120.1920">
    <property type="entry name" value="UBAP1 SOUBA domain"/>
    <property type="match status" value="1"/>
</dbReference>
<dbReference type="GO" id="GO:0043130">
    <property type="term" value="F:ubiquitin binding"/>
    <property type="evidence" value="ECO:0007669"/>
    <property type="project" value="InterPro"/>
</dbReference>
<sequence length="404" mass="45217">MNSLEDVPFQTPLGSLEDPLSQLEPARAPDFTVPDCPQILRDTKYDFALEHWVLVGFEDGYRRRAWPASLAQRFPKPPSCPPYWMMCGGPQESSWASRRRSDLGEPSPRPRSHSLNSADSRHLHPRTARFRQDHEAGYSEDDEGSSTDDGFHRHKCRERSSSCSPKDTLSRFRELHAGPPVPHCQHVPPQSQARPLSASGGRRKPSLEQSLHASPPCPGGKHCRKKQASLGSVNKKYAAGAQCVCCSPCWPQQPRPSSAGSAVKNRRQKTLRAVGSHVVSFDHSAELLSALSEDERELLGEVTKKGYPLHTAILALQKTGYRSPKKILSYLGATRHLCELGYDEAQVEEALEMFQNCESKAAEFLRLLTQFREMGFQQSAIKEVLLVHENHREKALEELMTHTA</sequence>
<dbReference type="InterPro" id="IPR015940">
    <property type="entry name" value="UBA"/>
</dbReference>
<evidence type="ECO:0000259" key="2">
    <source>
        <dbReference type="PROSITE" id="PS50030"/>
    </source>
</evidence>
<name>A0AA47NUG3_MERPO</name>
<evidence type="ECO:0000256" key="1">
    <source>
        <dbReference type="SAM" id="MobiDB-lite"/>
    </source>
</evidence>
<reference evidence="4" key="1">
    <citation type="journal article" date="2023" name="Front. Mar. Sci.">
        <title>A new Merluccius polli reference genome to investigate the effects of global change in West African waters.</title>
        <authorList>
            <person name="Mateo J.L."/>
            <person name="Blanco-Fernandez C."/>
            <person name="Garcia-Vazquez E."/>
            <person name="Machado-Schiaffino G."/>
        </authorList>
    </citation>
    <scope>NUCLEOTIDE SEQUENCE</scope>
    <source>
        <strain evidence="4">C29</strain>
        <tissue evidence="4">Fin</tissue>
    </source>
</reference>
<dbReference type="AlphaFoldDB" id="A0AA47NUG3"/>
<dbReference type="InterPro" id="IPR038870">
    <property type="entry name" value="UBAP1"/>
</dbReference>
<protein>
    <submittedName>
        <fullName evidence="4">Ubiquitin-associated protein 1-like</fullName>
    </submittedName>
</protein>
<dbReference type="SUPFAM" id="SSF46934">
    <property type="entry name" value="UBA-like"/>
    <property type="match status" value="1"/>
</dbReference>
<feature type="region of interest" description="Disordered" evidence="1">
    <location>
        <begin position="1"/>
        <end position="20"/>
    </location>
</feature>
<feature type="domain" description="UBA" evidence="2">
    <location>
        <begin position="356"/>
        <end position="402"/>
    </location>
</feature>
<keyword evidence="5" id="KW-1185">Reference proteome</keyword>
<accession>A0AA47NUG3</accession>
<proteinExistence type="predicted"/>
<dbReference type="Pfam" id="PF21267">
    <property type="entry name" value="UBAP-1_UBA2"/>
    <property type="match status" value="1"/>
</dbReference>
<comment type="caution">
    <text evidence="4">The sequence shown here is derived from an EMBL/GenBank/DDBJ whole genome shotgun (WGS) entry which is preliminary data.</text>
</comment>
<dbReference type="InterPro" id="IPR042575">
    <property type="entry name" value="UBAP1_C"/>
</dbReference>
<evidence type="ECO:0000259" key="3">
    <source>
        <dbReference type="PROSITE" id="PS51497"/>
    </source>
</evidence>
<dbReference type="GO" id="GO:0000813">
    <property type="term" value="C:ESCRT I complex"/>
    <property type="evidence" value="ECO:0007669"/>
    <property type="project" value="InterPro"/>
</dbReference>
<dbReference type="PROSITE" id="PS50030">
    <property type="entry name" value="UBA"/>
    <property type="match status" value="1"/>
</dbReference>